<dbReference type="RefSeq" id="WP_338239056.1">
    <property type="nucleotide sequence ID" value="NZ_BQKE01000003.1"/>
</dbReference>
<dbReference type="Proteomes" id="UP001310022">
    <property type="component" value="Unassembled WGS sequence"/>
</dbReference>
<dbReference type="PROSITE" id="PS51257">
    <property type="entry name" value="PROKAR_LIPOPROTEIN"/>
    <property type="match status" value="1"/>
</dbReference>
<proteinExistence type="predicted"/>
<evidence type="ECO:0008006" key="5">
    <source>
        <dbReference type="Google" id="ProtNLM"/>
    </source>
</evidence>
<protein>
    <recommendedName>
        <fullName evidence="5">Transporter</fullName>
    </recommendedName>
</protein>
<keyword evidence="2" id="KW-0732">Signal</keyword>
<evidence type="ECO:0000313" key="4">
    <source>
        <dbReference type="Proteomes" id="UP001310022"/>
    </source>
</evidence>
<reference evidence="3 4" key="1">
    <citation type="submission" date="2021-12" db="EMBL/GenBank/DDBJ databases">
        <title>Genome sequencing of bacteria with rrn-lacking chromosome and rrn-plasmid.</title>
        <authorList>
            <person name="Anda M."/>
            <person name="Iwasaki W."/>
        </authorList>
    </citation>
    <scope>NUCLEOTIDE SEQUENCE [LARGE SCALE GENOMIC DNA]</scope>
    <source>
        <strain evidence="3 4">NBRC 15940</strain>
    </source>
</reference>
<feature type="signal peptide" evidence="2">
    <location>
        <begin position="1"/>
        <end position="20"/>
    </location>
</feature>
<sequence length="303" mass="33348">MRNLFLTLIPCLLLSLPALSQGCSDAGICTLAHLEAEQEAPKNMIGIGVAYGAADHEVSVITPYFEYIRRLNRDFSINLKLTAQSASSEVESTFGLGDLFLNVDYNFPQEATIRHGLTGGIKIPLGSTDLQGADNEALPMVFQPTLGTLDLLLGYHFGYKGFNGSILYQQPLSGENENDFDPADSNLEDPDQYPPSRKLERQGDILIRLSYGLPFGQKKWLLEPSLLPIFHLGEDKYTPRVGSATSIKGSDGLTLNGNIKLQFQPNTNHQIYFTAGSPFINRDVIPDGLLRSFVAILGYRVHL</sequence>
<comment type="caution">
    <text evidence="3">The sequence shown here is derived from an EMBL/GenBank/DDBJ whole genome shotgun (WGS) entry which is preliminary data.</text>
</comment>
<feature type="compositionally biased region" description="Acidic residues" evidence="1">
    <location>
        <begin position="176"/>
        <end position="191"/>
    </location>
</feature>
<evidence type="ECO:0000256" key="1">
    <source>
        <dbReference type="SAM" id="MobiDB-lite"/>
    </source>
</evidence>
<organism evidence="3 4">
    <name type="scientific">Persicobacter diffluens</name>
    <dbReference type="NCBI Taxonomy" id="981"/>
    <lineage>
        <taxon>Bacteria</taxon>
        <taxon>Pseudomonadati</taxon>
        <taxon>Bacteroidota</taxon>
        <taxon>Cytophagia</taxon>
        <taxon>Cytophagales</taxon>
        <taxon>Persicobacteraceae</taxon>
        <taxon>Persicobacter</taxon>
    </lineage>
</organism>
<dbReference type="EMBL" id="BQKE01000003">
    <property type="protein sequence ID" value="GJM63968.1"/>
    <property type="molecule type" value="Genomic_DNA"/>
</dbReference>
<name>A0AAN4W259_9BACT</name>
<keyword evidence="4" id="KW-1185">Reference proteome</keyword>
<dbReference type="AlphaFoldDB" id="A0AAN4W259"/>
<feature type="region of interest" description="Disordered" evidence="1">
    <location>
        <begin position="173"/>
        <end position="197"/>
    </location>
</feature>
<feature type="chain" id="PRO_5042914072" description="Transporter" evidence="2">
    <location>
        <begin position="21"/>
        <end position="303"/>
    </location>
</feature>
<gene>
    <name evidence="3" type="ORF">PEDI_45200</name>
</gene>
<evidence type="ECO:0000313" key="3">
    <source>
        <dbReference type="EMBL" id="GJM63968.1"/>
    </source>
</evidence>
<accession>A0AAN4W259</accession>
<evidence type="ECO:0000256" key="2">
    <source>
        <dbReference type="SAM" id="SignalP"/>
    </source>
</evidence>